<keyword evidence="14" id="KW-1185">Reference proteome</keyword>
<feature type="transmembrane region" description="Helical" evidence="11">
    <location>
        <begin position="163"/>
        <end position="185"/>
    </location>
</feature>
<evidence type="ECO:0000259" key="12">
    <source>
        <dbReference type="PROSITE" id="PS50262"/>
    </source>
</evidence>
<protein>
    <recommendedName>
        <fullName evidence="12">G-protein coupled receptors family 1 profile domain-containing protein</fullName>
    </recommendedName>
</protein>
<dbReference type="Gene3D" id="1.20.1070.10">
    <property type="entry name" value="Rhodopsin 7-helix transmembrane proteins"/>
    <property type="match status" value="3"/>
</dbReference>
<reference evidence="13 14" key="1">
    <citation type="submission" date="2022-05" db="EMBL/GenBank/DDBJ databases">
        <authorList>
            <consortium name="Genoscope - CEA"/>
            <person name="William W."/>
        </authorList>
    </citation>
    <scope>NUCLEOTIDE SEQUENCE [LARGE SCALE GENOMIC DNA]</scope>
</reference>
<keyword evidence="8" id="KW-0325">Glycoprotein</keyword>
<feature type="transmembrane region" description="Helical" evidence="11">
    <location>
        <begin position="736"/>
        <end position="757"/>
    </location>
</feature>
<feature type="domain" description="G-protein coupled receptors family 1 profile" evidence="12">
    <location>
        <begin position="374"/>
        <end position="612"/>
    </location>
</feature>
<evidence type="ECO:0000256" key="8">
    <source>
        <dbReference type="ARBA" id="ARBA00023180"/>
    </source>
</evidence>
<evidence type="ECO:0000256" key="1">
    <source>
        <dbReference type="ARBA" id="ARBA00004651"/>
    </source>
</evidence>
<evidence type="ECO:0000313" key="13">
    <source>
        <dbReference type="EMBL" id="CAH3017787.1"/>
    </source>
</evidence>
<dbReference type="PANTHER" id="PTHR24246">
    <property type="entry name" value="OLFACTORY RECEPTOR AND ADENOSINE RECEPTOR"/>
    <property type="match status" value="1"/>
</dbReference>
<feature type="transmembrane region" description="Helical" evidence="11">
    <location>
        <begin position="475"/>
        <end position="496"/>
    </location>
</feature>
<gene>
    <name evidence="13" type="ORF">PEVE_00039832</name>
</gene>
<feature type="transmembrane region" description="Helical" evidence="11">
    <location>
        <begin position="434"/>
        <end position="455"/>
    </location>
</feature>
<feature type="non-terminal residue" evidence="13">
    <location>
        <position position="931"/>
    </location>
</feature>
<accession>A0ABN8LQS9</accession>
<name>A0ABN8LQS9_9CNID</name>
<evidence type="ECO:0000256" key="5">
    <source>
        <dbReference type="ARBA" id="ARBA00023040"/>
    </source>
</evidence>
<organism evidence="13 14">
    <name type="scientific">Porites evermanni</name>
    <dbReference type="NCBI Taxonomy" id="104178"/>
    <lineage>
        <taxon>Eukaryota</taxon>
        <taxon>Metazoa</taxon>
        <taxon>Cnidaria</taxon>
        <taxon>Anthozoa</taxon>
        <taxon>Hexacorallia</taxon>
        <taxon>Scleractinia</taxon>
        <taxon>Fungiina</taxon>
        <taxon>Poritidae</taxon>
        <taxon>Porites</taxon>
    </lineage>
</organism>
<feature type="transmembrane region" description="Helical" evidence="11">
    <location>
        <begin position="136"/>
        <end position="157"/>
    </location>
</feature>
<feature type="transmembrane region" description="Helical" evidence="11">
    <location>
        <begin position="557"/>
        <end position="579"/>
    </location>
</feature>
<keyword evidence="2" id="KW-1003">Cell membrane</keyword>
<feature type="transmembrane region" description="Helical" evidence="11">
    <location>
        <begin position="395"/>
        <end position="419"/>
    </location>
</feature>
<evidence type="ECO:0000256" key="3">
    <source>
        <dbReference type="ARBA" id="ARBA00022692"/>
    </source>
</evidence>
<evidence type="ECO:0000256" key="11">
    <source>
        <dbReference type="SAM" id="Phobius"/>
    </source>
</evidence>
<keyword evidence="7 10" id="KW-0675">Receptor</keyword>
<evidence type="ECO:0000256" key="7">
    <source>
        <dbReference type="ARBA" id="ARBA00023170"/>
    </source>
</evidence>
<feature type="domain" description="G-protein coupled receptors family 1 profile" evidence="12">
    <location>
        <begin position="35"/>
        <end position="273"/>
    </location>
</feature>
<dbReference type="InterPro" id="IPR017452">
    <property type="entry name" value="GPCR_Rhodpsn_7TM"/>
</dbReference>
<feature type="domain" description="G-protein coupled receptors family 1 profile" evidence="12">
    <location>
        <begin position="676"/>
        <end position="914"/>
    </location>
</feature>
<keyword evidence="5 10" id="KW-0297">G-protein coupled receptor</keyword>
<dbReference type="InterPro" id="IPR000276">
    <property type="entry name" value="GPCR_Rhodpsn"/>
</dbReference>
<dbReference type="Pfam" id="PF00001">
    <property type="entry name" value="7tm_1"/>
    <property type="match status" value="3"/>
</dbReference>
<dbReference type="PRINTS" id="PR00237">
    <property type="entry name" value="GPCRRHODOPSN"/>
</dbReference>
<feature type="transmembrane region" description="Helical" evidence="11">
    <location>
        <begin position="804"/>
        <end position="827"/>
    </location>
</feature>
<keyword evidence="6 11" id="KW-0472">Membrane</keyword>
<feature type="transmembrane region" description="Helical" evidence="11">
    <location>
        <begin position="502"/>
        <end position="525"/>
    </location>
</feature>
<comment type="caution">
    <text evidence="13">The sequence shown here is derived from an EMBL/GenBank/DDBJ whole genome shotgun (WGS) entry which is preliminary data.</text>
</comment>
<keyword evidence="3 10" id="KW-0812">Transmembrane</keyword>
<evidence type="ECO:0000256" key="6">
    <source>
        <dbReference type="ARBA" id="ARBA00023136"/>
    </source>
</evidence>
<comment type="subcellular location">
    <subcellularLocation>
        <location evidence="1">Cell membrane</location>
        <topology evidence="1">Multi-pass membrane protein</topology>
    </subcellularLocation>
</comment>
<feature type="transmembrane region" description="Helical" evidence="11">
    <location>
        <begin position="859"/>
        <end position="880"/>
    </location>
</feature>
<evidence type="ECO:0000256" key="2">
    <source>
        <dbReference type="ARBA" id="ARBA00022475"/>
    </source>
</evidence>
<dbReference type="SUPFAM" id="SSF81321">
    <property type="entry name" value="Family A G protein-coupled receptor-like"/>
    <property type="match status" value="3"/>
</dbReference>
<evidence type="ECO:0000256" key="4">
    <source>
        <dbReference type="ARBA" id="ARBA00022989"/>
    </source>
</evidence>
<evidence type="ECO:0000256" key="10">
    <source>
        <dbReference type="RuleBase" id="RU000688"/>
    </source>
</evidence>
<feature type="transmembrane region" description="Helical" evidence="11">
    <location>
        <begin position="93"/>
        <end position="115"/>
    </location>
</feature>
<comment type="similarity">
    <text evidence="10">Belongs to the G-protein coupled receptor 1 family.</text>
</comment>
<sequence>MPFVKSLCEETLPPFSLSVFTASMSGLLCLITVPGNVLVCVAMLKDPYKELKNSFNCFVLQLAISDLVVGAITEPSFFVFHTREAMGYSVMQNIWLIHLPFFISYTASILSIAALTLDRYLTVMSHYKRVLSTSTVTLISVLIWVVSVSLPCFYFMIGFYMFAFLFMNMAFIIVVSILTFSYARIHHRLKAQISRWDSFYQKEVKLDAMSMERNVNRAFYIILGIFMVCLFPSLVMIYVINFCDSCNCTLIHWLRDLQFLFPLINCSLNQFLYAWKSRNFRRAISALLCKTVSYRITEPPHSPDGITSASFKSTDEMELLPLDPVNLLMATENGCGEINQNFSSNLCDDVWAPYATSVTTASVSAILCVATVPGNLLICWAIIKDPNRELKSSFNYLVLNLAIADSFIGIVTEPVFVWYHSAEAMHHQVLGLRWVVYMSYFMSSTASVLSIAALATDRYITVTSITTRKLSSSQVIAASVAIWVFSGGLPFLYFVAGFYTLAFIFANTTIILTMALLVFYFVRIFRRLNAHARHMRSVLGHGTTRKGLHVEKKATKCFFLILVSFFLCSFPSCVMIYVINLCSTCSCVLIHWFRDLQYLLVLVNSAFNQFLYAWRMGSFRRAFGRIHPIFVGWEGREKRSTMKFSSNLCDDVWSPFATSVTSASVSAILCLITVPGNLLICWAIIKDPNRELKSSFNYLVLNLAIADSFIGIVTEPIFVWYHSAEAMHHQVLGLRWVVYMSYFMSSTASVLSIAALATDRYIAVTSITTRKLSSSQVIAASVAIWVFSGGLPFLYFVAGFYTLAFIFANTTLILTMALLLFYFVRIFRRLNAHARHMRSVLAHGTNRKGLHVEKKATKCFFLILVSFFLCSFPSCVMIYVINLCSTCSCVLIHWFRDLQYLLVLVNSAFNQFLYAWRMGSFRRAFGRIHPI</sequence>
<feature type="transmembrane region" description="Helical" evidence="11">
    <location>
        <begin position="663"/>
        <end position="685"/>
    </location>
</feature>
<feature type="transmembrane region" description="Helical" evidence="11">
    <location>
        <begin position="900"/>
        <end position="917"/>
    </location>
</feature>
<feature type="transmembrane region" description="Helical" evidence="11">
    <location>
        <begin position="697"/>
        <end position="721"/>
    </location>
</feature>
<evidence type="ECO:0000313" key="14">
    <source>
        <dbReference type="Proteomes" id="UP001159427"/>
    </source>
</evidence>
<dbReference type="Proteomes" id="UP001159427">
    <property type="component" value="Unassembled WGS sequence"/>
</dbReference>
<keyword evidence="4 11" id="KW-1133">Transmembrane helix</keyword>
<dbReference type="PANTHER" id="PTHR24246:SF27">
    <property type="entry name" value="ADENOSINE RECEPTOR, ISOFORM A"/>
    <property type="match status" value="1"/>
</dbReference>
<feature type="transmembrane region" description="Helical" evidence="11">
    <location>
        <begin position="20"/>
        <end position="43"/>
    </location>
</feature>
<keyword evidence="9 10" id="KW-0807">Transducer</keyword>
<feature type="transmembrane region" description="Helical" evidence="11">
    <location>
        <begin position="777"/>
        <end position="798"/>
    </location>
</feature>
<feature type="transmembrane region" description="Helical" evidence="11">
    <location>
        <begin position="363"/>
        <end position="383"/>
    </location>
</feature>
<dbReference type="PROSITE" id="PS00237">
    <property type="entry name" value="G_PROTEIN_RECEP_F1_1"/>
    <property type="match status" value="3"/>
</dbReference>
<feature type="transmembrane region" description="Helical" evidence="11">
    <location>
        <begin position="55"/>
        <end position="73"/>
    </location>
</feature>
<proteinExistence type="inferred from homology"/>
<dbReference type="EMBL" id="CALNXI010000071">
    <property type="protein sequence ID" value="CAH3017787.1"/>
    <property type="molecule type" value="Genomic_DNA"/>
</dbReference>
<evidence type="ECO:0000256" key="9">
    <source>
        <dbReference type="ARBA" id="ARBA00023224"/>
    </source>
</evidence>
<dbReference type="PROSITE" id="PS50262">
    <property type="entry name" value="G_PROTEIN_RECEP_F1_2"/>
    <property type="match status" value="3"/>
</dbReference>
<dbReference type="CDD" id="cd00637">
    <property type="entry name" value="7tm_classA_rhodopsin-like"/>
    <property type="match status" value="3"/>
</dbReference>
<feature type="transmembrane region" description="Helical" evidence="11">
    <location>
        <begin position="218"/>
        <end position="240"/>
    </location>
</feature>